<evidence type="ECO:0000256" key="1">
    <source>
        <dbReference type="ARBA" id="ARBA00022801"/>
    </source>
</evidence>
<dbReference type="EMBL" id="JACBKZ010000002">
    <property type="protein sequence ID" value="KAF5957427.1"/>
    <property type="molecule type" value="Genomic_DNA"/>
</dbReference>
<reference evidence="3 4" key="2">
    <citation type="submission" date="2020-07" db="EMBL/GenBank/DDBJ databases">
        <title>Genome assembly of wild tea tree DASZ reveals pedigree and selection history of tea varieties.</title>
        <authorList>
            <person name="Zhang W."/>
        </authorList>
    </citation>
    <scope>NUCLEOTIDE SEQUENCE [LARGE SCALE GENOMIC DNA]</scope>
    <source>
        <strain evidence="4">cv. G240</strain>
        <tissue evidence="3">Leaf</tissue>
    </source>
</reference>
<protein>
    <submittedName>
        <fullName evidence="3">Uncharacterized protein</fullName>
    </submittedName>
</protein>
<reference evidence="4" key="1">
    <citation type="journal article" date="2020" name="Nat. Commun.">
        <title>Genome assembly of wild tea tree DASZ reveals pedigree and selection history of tea varieties.</title>
        <authorList>
            <person name="Zhang W."/>
            <person name="Zhang Y."/>
            <person name="Qiu H."/>
            <person name="Guo Y."/>
            <person name="Wan H."/>
            <person name="Zhang X."/>
            <person name="Scossa F."/>
            <person name="Alseekh S."/>
            <person name="Zhang Q."/>
            <person name="Wang P."/>
            <person name="Xu L."/>
            <person name="Schmidt M.H."/>
            <person name="Jia X."/>
            <person name="Li D."/>
            <person name="Zhu A."/>
            <person name="Guo F."/>
            <person name="Chen W."/>
            <person name="Ni D."/>
            <person name="Usadel B."/>
            <person name="Fernie A.R."/>
            <person name="Wen W."/>
        </authorList>
    </citation>
    <scope>NUCLEOTIDE SEQUENCE [LARGE SCALE GENOMIC DNA]</scope>
    <source>
        <strain evidence="4">cv. G240</strain>
    </source>
</reference>
<dbReference type="AlphaFoldDB" id="A0A7J7HYB6"/>
<gene>
    <name evidence="3" type="ORF">HYC85_004652</name>
</gene>
<name>A0A7J7HYB6_CAMSI</name>
<dbReference type="Proteomes" id="UP000593564">
    <property type="component" value="Unassembled WGS sequence"/>
</dbReference>
<evidence type="ECO:0000313" key="4">
    <source>
        <dbReference type="Proteomes" id="UP000593564"/>
    </source>
</evidence>
<keyword evidence="4" id="KW-1185">Reference proteome</keyword>
<feature type="signal peptide" evidence="2">
    <location>
        <begin position="1"/>
        <end position="27"/>
    </location>
</feature>
<dbReference type="InterPro" id="IPR029018">
    <property type="entry name" value="Hex-like_dom2"/>
</dbReference>
<dbReference type="GO" id="GO:0016787">
    <property type="term" value="F:hydrolase activity"/>
    <property type="evidence" value="ECO:0007669"/>
    <property type="project" value="UniProtKB-KW"/>
</dbReference>
<sequence>MASTFPVNSVTFFIVLLSFCILSVTQSSTIGVKYISLLLEIQDQERALPSVQLSAARGVLNRLIPSHSLSFEFRIVSKKCSKSEIGTLISKFINFARALIL</sequence>
<evidence type="ECO:0000313" key="3">
    <source>
        <dbReference type="EMBL" id="KAF5957427.1"/>
    </source>
</evidence>
<accession>A0A7J7HYB6</accession>
<organism evidence="3 4">
    <name type="scientific">Camellia sinensis</name>
    <name type="common">Tea plant</name>
    <name type="synonym">Thea sinensis</name>
    <dbReference type="NCBI Taxonomy" id="4442"/>
    <lineage>
        <taxon>Eukaryota</taxon>
        <taxon>Viridiplantae</taxon>
        <taxon>Streptophyta</taxon>
        <taxon>Embryophyta</taxon>
        <taxon>Tracheophyta</taxon>
        <taxon>Spermatophyta</taxon>
        <taxon>Magnoliopsida</taxon>
        <taxon>eudicotyledons</taxon>
        <taxon>Gunneridae</taxon>
        <taxon>Pentapetalae</taxon>
        <taxon>asterids</taxon>
        <taxon>Ericales</taxon>
        <taxon>Theaceae</taxon>
        <taxon>Camellia</taxon>
    </lineage>
</organism>
<comment type="caution">
    <text evidence="3">The sequence shown here is derived from an EMBL/GenBank/DDBJ whole genome shotgun (WGS) entry which is preliminary data.</text>
</comment>
<keyword evidence="1" id="KW-0378">Hydrolase</keyword>
<evidence type="ECO:0000256" key="2">
    <source>
        <dbReference type="SAM" id="SignalP"/>
    </source>
</evidence>
<feature type="chain" id="PRO_5029895916" evidence="2">
    <location>
        <begin position="28"/>
        <end position="101"/>
    </location>
</feature>
<proteinExistence type="predicted"/>
<dbReference type="Gene3D" id="3.30.379.10">
    <property type="entry name" value="Chitobiase/beta-hexosaminidase domain 2-like"/>
    <property type="match status" value="1"/>
</dbReference>
<keyword evidence="2" id="KW-0732">Signal</keyword>